<comment type="caution">
    <text evidence="1">The sequence shown here is derived from an EMBL/GenBank/DDBJ whole genome shotgun (WGS) entry which is preliminary data.</text>
</comment>
<dbReference type="AlphaFoldDB" id="A0A369QHL1"/>
<dbReference type="EMBL" id="QASA01000001">
    <property type="protein sequence ID" value="RDC61778.1"/>
    <property type="molecule type" value="Genomic_DNA"/>
</dbReference>
<name>A0A369QHL1_9BACT</name>
<evidence type="ECO:0000313" key="2">
    <source>
        <dbReference type="Proteomes" id="UP000253919"/>
    </source>
</evidence>
<dbReference type="Proteomes" id="UP000253919">
    <property type="component" value="Unassembled WGS sequence"/>
</dbReference>
<accession>A0A369QHL1</accession>
<evidence type="ECO:0000313" key="1">
    <source>
        <dbReference type="EMBL" id="RDC61778.1"/>
    </source>
</evidence>
<proteinExistence type="predicted"/>
<protein>
    <recommendedName>
        <fullName evidence="3">Transposase</fullName>
    </recommendedName>
</protein>
<gene>
    <name evidence="1" type="ORF">AHMF7616_00367</name>
</gene>
<reference evidence="1 2" key="1">
    <citation type="submission" date="2018-04" db="EMBL/GenBank/DDBJ databases">
        <title>Adhaeribacter sp. HMF7616 genome sequencing and assembly.</title>
        <authorList>
            <person name="Kang H."/>
            <person name="Kang J."/>
            <person name="Cha I."/>
            <person name="Kim H."/>
            <person name="Joh K."/>
        </authorList>
    </citation>
    <scope>NUCLEOTIDE SEQUENCE [LARGE SCALE GENOMIC DNA]</scope>
    <source>
        <strain evidence="1 2">HMF7616</strain>
    </source>
</reference>
<dbReference type="RefSeq" id="WP_158546072.1">
    <property type="nucleotide sequence ID" value="NZ_QASA01000001.1"/>
</dbReference>
<keyword evidence="2" id="KW-1185">Reference proteome</keyword>
<sequence length="49" mass="5859">MSQERRTFDKEIKLMPVELSKNKNNLNELAKELRIRVELIYSLAHGVFR</sequence>
<evidence type="ECO:0008006" key="3">
    <source>
        <dbReference type="Google" id="ProtNLM"/>
    </source>
</evidence>
<organism evidence="1 2">
    <name type="scientific">Adhaeribacter pallidiroseus</name>
    <dbReference type="NCBI Taxonomy" id="2072847"/>
    <lineage>
        <taxon>Bacteria</taxon>
        <taxon>Pseudomonadati</taxon>
        <taxon>Bacteroidota</taxon>
        <taxon>Cytophagia</taxon>
        <taxon>Cytophagales</taxon>
        <taxon>Hymenobacteraceae</taxon>
        <taxon>Adhaeribacter</taxon>
    </lineage>
</organism>